<reference evidence="3 4" key="1">
    <citation type="submission" date="2018-01" db="EMBL/GenBank/DDBJ databases">
        <title>Successful Treatment of Persistent Burkholderia cepacia Bacteremia with Ceftazidime-Avibactam.</title>
        <authorList>
            <person name="Tamma P."/>
            <person name="Fan Y."/>
            <person name="Bergman Y."/>
            <person name="Sick-Samuels A."/>
            <person name="Hsu A."/>
            <person name="Timp W."/>
            <person name="Simner P."/>
        </authorList>
    </citation>
    <scope>NUCLEOTIDE SEQUENCE [LARGE SCALE GENOMIC DNA]</scope>
    <source>
        <strain evidence="3 4">170816</strain>
    </source>
</reference>
<feature type="region of interest" description="Disordered" evidence="1">
    <location>
        <begin position="54"/>
        <end position="90"/>
    </location>
</feature>
<evidence type="ECO:0000313" key="4">
    <source>
        <dbReference type="Proteomes" id="UP000238655"/>
    </source>
</evidence>
<evidence type="ECO:0000313" key="3">
    <source>
        <dbReference type="EMBL" id="POZ87204.1"/>
    </source>
</evidence>
<evidence type="ECO:0000256" key="1">
    <source>
        <dbReference type="SAM" id="MobiDB-lite"/>
    </source>
</evidence>
<evidence type="ECO:0000256" key="2">
    <source>
        <dbReference type="SAM" id="Phobius"/>
    </source>
</evidence>
<accession>A0A2S5E7E6</accession>
<keyword evidence="2" id="KW-0472">Membrane</keyword>
<dbReference type="EMBL" id="PQVP01000001">
    <property type="protein sequence ID" value="POZ87204.1"/>
    <property type="molecule type" value="Genomic_DNA"/>
</dbReference>
<comment type="caution">
    <text evidence="3">The sequence shown here is derived from an EMBL/GenBank/DDBJ whole genome shotgun (WGS) entry which is preliminary data.</text>
</comment>
<dbReference type="Proteomes" id="UP000238655">
    <property type="component" value="Chromosome 2"/>
</dbReference>
<protein>
    <submittedName>
        <fullName evidence="3">Uncharacterized protein</fullName>
    </submittedName>
</protein>
<keyword evidence="2" id="KW-1133">Transmembrane helix</keyword>
<sequence>MPGSGAWARPPDFSARCPGRTGATTAIRLAMIAAVLLLSMWLLPSLSLFPPGRATGCASRSGPDESRPCPARALRRSGAGWPSPRKQVRP</sequence>
<gene>
    <name evidence="3" type="ORF">C3743_12435</name>
</gene>
<keyword evidence="2" id="KW-0812">Transmembrane</keyword>
<organism evidence="3 4">
    <name type="scientific">Burkholderia contaminans</name>
    <dbReference type="NCBI Taxonomy" id="488447"/>
    <lineage>
        <taxon>Bacteria</taxon>
        <taxon>Pseudomonadati</taxon>
        <taxon>Pseudomonadota</taxon>
        <taxon>Betaproteobacteria</taxon>
        <taxon>Burkholderiales</taxon>
        <taxon>Burkholderiaceae</taxon>
        <taxon>Burkholderia</taxon>
        <taxon>Burkholderia cepacia complex</taxon>
    </lineage>
</organism>
<dbReference type="AlphaFoldDB" id="A0A2S5E7E6"/>
<name>A0A2S5E7E6_9BURK</name>
<proteinExistence type="predicted"/>
<feature type="transmembrane region" description="Helical" evidence="2">
    <location>
        <begin position="26"/>
        <end position="43"/>
    </location>
</feature>